<name>A0ACB6RN64_9PLEO</name>
<dbReference type="Proteomes" id="UP000799754">
    <property type="component" value="Unassembled WGS sequence"/>
</dbReference>
<organism evidence="1 2">
    <name type="scientific">Macroventuria anomochaeta</name>
    <dbReference type="NCBI Taxonomy" id="301207"/>
    <lineage>
        <taxon>Eukaryota</taxon>
        <taxon>Fungi</taxon>
        <taxon>Dikarya</taxon>
        <taxon>Ascomycota</taxon>
        <taxon>Pezizomycotina</taxon>
        <taxon>Dothideomycetes</taxon>
        <taxon>Pleosporomycetidae</taxon>
        <taxon>Pleosporales</taxon>
        <taxon>Pleosporineae</taxon>
        <taxon>Didymellaceae</taxon>
        <taxon>Macroventuria</taxon>
    </lineage>
</organism>
<dbReference type="EMBL" id="MU006739">
    <property type="protein sequence ID" value="KAF2623162.1"/>
    <property type="molecule type" value="Genomic_DNA"/>
</dbReference>
<reference evidence="1" key="1">
    <citation type="journal article" date="2020" name="Stud. Mycol.">
        <title>101 Dothideomycetes genomes: a test case for predicting lifestyles and emergence of pathogens.</title>
        <authorList>
            <person name="Haridas S."/>
            <person name="Albert R."/>
            <person name="Binder M."/>
            <person name="Bloem J."/>
            <person name="Labutti K."/>
            <person name="Salamov A."/>
            <person name="Andreopoulos B."/>
            <person name="Baker S."/>
            <person name="Barry K."/>
            <person name="Bills G."/>
            <person name="Bluhm B."/>
            <person name="Cannon C."/>
            <person name="Castanera R."/>
            <person name="Culley D."/>
            <person name="Daum C."/>
            <person name="Ezra D."/>
            <person name="Gonzalez J."/>
            <person name="Henrissat B."/>
            <person name="Kuo A."/>
            <person name="Liang C."/>
            <person name="Lipzen A."/>
            <person name="Lutzoni F."/>
            <person name="Magnuson J."/>
            <person name="Mondo S."/>
            <person name="Nolan M."/>
            <person name="Ohm R."/>
            <person name="Pangilinan J."/>
            <person name="Park H.-J."/>
            <person name="Ramirez L."/>
            <person name="Alfaro M."/>
            <person name="Sun H."/>
            <person name="Tritt A."/>
            <person name="Yoshinaga Y."/>
            <person name="Zwiers L.-H."/>
            <person name="Turgeon B."/>
            <person name="Goodwin S."/>
            <person name="Spatafora J."/>
            <person name="Crous P."/>
            <person name="Grigoriev I."/>
        </authorList>
    </citation>
    <scope>NUCLEOTIDE SEQUENCE</scope>
    <source>
        <strain evidence="1">CBS 525.71</strain>
    </source>
</reference>
<protein>
    <submittedName>
        <fullName evidence="1">Uncharacterized protein</fullName>
    </submittedName>
</protein>
<accession>A0ACB6RN64</accession>
<comment type="caution">
    <text evidence="1">The sequence shown here is derived from an EMBL/GenBank/DDBJ whole genome shotgun (WGS) entry which is preliminary data.</text>
</comment>
<proteinExistence type="predicted"/>
<evidence type="ECO:0000313" key="1">
    <source>
        <dbReference type="EMBL" id="KAF2623162.1"/>
    </source>
</evidence>
<sequence>MYEVQLASRALQVRNEKLQKRHRILSMLLTVEHVSKYLRLCRQRHPGTTEWTKSTAQYSNLLSNKILAVFTFVECRVLGNQFSQRVLWSHSMPHMAPVPALYAIYYCDFADTASLDSYFSVAVVQTAEEEETES</sequence>
<gene>
    <name evidence="1" type="ORF">BU25DRAFT_183724</name>
</gene>
<keyword evidence="2" id="KW-1185">Reference proteome</keyword>
<evidence type="ECO:0000313" key="2">
    <source>
        <dbReference type="Proteomes" id="UP000799754"/>
    </source>
</evidence>